<dbReference type="Proteomes" id="UP000183615">
    <property type="component" value="Unassembled WGS sequence"/>
</dbReference>
<organism evidence="1 2">
    <name type="scientific">Marine Group III euryarchaeote CG-Epi2</name>
    <dbReference type="NCBI Taxonomy" id="1888996"/>
    <lineage>
        <taxon>Archaea</taxon>
        <taxon>Methanobacteriati</taxon>
        <taxon>Thermoplasmatota</taxon>
        <taxon>Thermoplasmata</taxon>
        <taxon>Candidatus Thermoprofundales</taxon>
    </lineage>
</organism>
<sequence>MSNVKEIAGAVIKSINDGDTLTTVSIGAESFHTDTVKIASVLLSKKLGGIYITTSRPSSHILAELEETKTDLSDLYFVDLVSMTVGGKTDDPRTLYVESPTMLESILLNISLLERRLKSKKSFVMFDSVNGLSIYSEARVLKEFINVLGNSMRIKEIYSMLMTVKEQTGDELASALQLLSDRVIGE</sequence>
<dbReference type="InterPro" id="IPR027417">
    <property type="entry name" value="P-loop_NTPase"/>
</dbReference>
<name>A0A1J5TNM7_9ARCH</name>
<dbReference type="EMBL" id="MIYZ01000034">
    <property type="protein sequence ID" value="OIR21795.1"/>
    <property type="molecule type" value="Genomic_DNA"/>
</dbReference>
<accession>A0A1J5TNM7</accession>
<evidence type="ECO:0008006" key="3">
    <source>
        <dbReference type="Google" id="ProtNLM"/>
    </source>
</evidence>
<dbReference type="AlphaFoldDB" id="A0A1J5TNM7"/>
<evidence type="ECO:0000313" key="1">
    <source>
        <dbReference type="EMBL" id="OIR21795.1"/>
    </source>
</evidence>
<proteinExistence type="predicted"/>
<dbReference type="Gene3D" id="3.40.50.300">
    <property type="entry name" value="P-loop containing nucleotide triphosphate hydrolases"/>
    <property type="match status" value="1"/>
</dbReference>
<gene>
    <name evidence="1" type="ORF">BET99_01450</name>
</gene>
<comment type="caution">
    <text evidence="1">The sequence shown here is derived from an EMBL/GenBank/DDBJ whole genome shotgun (WGS) entry which is preliminary data.</text>
</comment>
<protein>
    <recommendedName>
        <fullName evidence="3">KaiC-like domain-containing protein</fullName>
    </recommendedName>
</protein>
<reference evidence="1 2" key="1">
    <citation type="submission" date="2016-08" db="EMBL/GenBank/DDBJ databases">
        <title>New Insights into Marine Group III Euryarchaeota, from dark to light.</title>
        <authorList>
            <person name="Haro-Moreno J.M."/>
            <person name="Rodriguez-Valera F."/>
            <person name="Lopez-Garcia P."/>
            <person name="Moreira D."/>
            <person name="Martin-Cuadrado A.B."/>
        </authorList>
    </citation>
    <scope>NUCLEOTIDE SEQUENCE [LARGE SCALE GENOMIC DNA]</scope>
    <source>
        <strain evidence="1">CG-Epi2</strain>
    </source>
</reference>
<evidence type="ECO:0000313" key="2">
    <source>
        <dbReference type="Proteomes" id="UP000183615"/>
    </source>
</evidence>